<name>A0A6C0H4M6_9ZZZZ</name>
<dbReference type="AlphaFoldDB" id="A0A6C0H4M6"/>
<organism evidence="1">
    <name type="scientific">viral metagenome</name>
    <dbReference type="NCBI Taxonomy" id="1070528"/>
    <lineage>
        <taxon>unclassified sequences</taxon>
        <taxon>metagenomes</taxon>
        <taxon>organismal metagenomes</taxon>
    </lineage>
</organism>
<dbReference type="EMBL" id="MN739879">
    <property type="protein sequence ID" value="QHT75512.1"/>
    <property type="molecule type" value="Genomic_DNA"/>
</dbReference>
<reference evidence="1" key="1">
    <citation type="journal article" date="2020" name="Nature">
        <title>Giant virus diversity and host interactions through global metagenomics.</title>
        <authorList>
            <person name="Schulz F."/>
            <person name="Roux S."/>
            <person name="Paez-Espino D."/>
            <person name="Jungbluth S."/>
            <person name="Walsh D.A."/>
            <person name="Denef V.J."/>
            <person name="McMahon K.D."/>
            <person name="Konstantinidis K.T."/>
            <person name="Eloe-Fadrosh E.A."/>
            <person name="Kyrpides N.C."/>
            <person name="Woyke T."/>
        </authorList>
    </citation>
    <scope>NUCLEOTIDE SEQUENCE</scope>
    <source>
        <strain evidence="1">GVMAG-M-3300023179-71</strain>
    </source>
</reference>
<dbReference type="SUPFAM" id="SSF48452">
    <property type="entry name" value="TPR-like"/>
    <property type="match status" value="1"/>
</dbReference>
<protein>
    <recommendedName>
        <fullName evidence="2">Tetratricopeptide repeat protein</fullName>
    </recommendedName>
</protein>
<evidence type="ECO:0000313" key="1">
    <source>
        <dbReference type="EMBL" id="QHT75512.1"/>
    </source>
</evidence>
<accession>A0A6C0H4M6</accession>
<sequence length="308" mass="37093">MEEEFNLIKETRLIKKIKSENSVNSKYELAKYYGLFETHYEKGIKILTDLVYNIDLNRNWSDYFDDIWKKYGYENQSERIYRFRNCIICLGLIYYNYGLKENAIICWRYGIKKLGDRFDSDKIKEYVARYYLINNEIDKMEEFLLNEINNNTSSIAKILLGKYYLESASDIDKGKSLLSNMSMFNPDISECLGIYYYKSEQYSVALTYLKRLESPVIPGNRKNWRGFLYLGEYYNNIEYDYRNAHKYYLKALDYLISQRDYDINLLYLPDKKFSYDEEFIKDNISRLNTLANDCVKKINYQIHYPLVK</sequence>
<evidence type="ECO:0008006" key="2">
    <source>
        <dbReference type="Google" id="ProtNLM"/>
    </source>
</evidence>
<dbReference type="Gene3D" id="1.25.40.10">
    <property type="entry name" value="Tetratricopeptide repeat domain"/>
    <property type="match status" value="1"/>
</dbReference>
<proteinExistence type="predicted"/>
<dbReference type="InterPro" id="IPR011990">
    <property type="entry name" value="TPR-like_helical_dom_sf"/>
</dbReference>